<protein>
    <submittedName>
        <fullName evidence="1">Uncharacterized protein</fullName>
    </submittedName>
</protein>
<evidence type="ECO:0000313" key="2">
    <source>
        <dbReference type="Proteomes" id="UP001233535"/>
    </source>
</evidence>
<gene>
    <name evidence="1" type="ORF">P8609_14915</name>
</gene>
<evidence type="ECO:0000313" key="1">
    <source>
        <dbReference type="EMBL" id="MDR0184254.1"/>
    </source>
</evidence>
<accession>A0ABU1CH33</accession>
<name>A0ABU1CH33_9GAMM</name>
<dbReference type="Proteomes" id="UP001233535">
    <property type="component" value="Unassembled WGS sequence"/>
</dbReference>
<comment type="caution">
    <text evidence="1">The sequence shown here is derived from an EMBL/GenBank/DDBJ whole genome shotgun (WGS) entry which is preliminary data.</text>
</comment>
<dbReference type="EMBL" id="JARUHG010000005">
    <property type="protein sequence ID" value="MDR0184254.1"/>
    <property type="molecule type" value="Genomic_DNA"/>
</dbReference>
<reference evidence="1 2" key="1">
    <citation type="submission" date="2023-04" db="EMBL/GenBank/DDBJ databases">
        <title>Lysobacter sp. strain UC isolated from soil sample.</title>
        <authorList>
            <person name="Choksket S."/>
            <person name="Harshvardhan F."/>
            <person name="Rana R."/>
            <person name="Patil P.B."/>
            <person name="Korpole S."/>
        </authorList>
    </citation>
    <scope>NUCLEOTIDE SEQUENCE [LARGE SCALE GENOMIC DNA]</scope>
    <source>
        <strain evidence="1 2">UC</strain>
    </source>
</reference>
<sequence length="42" mass="4415">MKSKVELIYCVMVVATAVLAGVMKCTASAACSRCSSLVDPYD</sequence>
<organism evidence="1 2">
    <name type="scientific">Lysobacter arvi</name>
    <dbReference type="NCBI Taxonomy" id="3038776"/>
    <lineage>
        <taxon>Bacteria</taxon>
        <taxon>Pseudomonadati</taxon>
        <taxon>Pseudomonadota</taxon>
        <taxon>Gammaproteobacteria</taxon>
        <taxon>Lysobacterales</taxon>
        <taxon>Lysobacteraceae</taxon>
        <taxon>Lysobacter</taxon>
    </lineage>
</organism>
<proteinExistence type="predicted"/>
<keyword evidence="2" id="KW-1185">Reference proteome</keyword>